<evidence type="ECO:0000313" key="2">
    <source>
        <dbReference type="Proteomes" id="UP000789860"/>
    </source>
</evidence>
<organism evidence="1 2">
    <name type="scientific">Scutellospora calospora</name>
    <dbReference type="NCBI Taxonomy" id="85575"/>
    <lineage>
        <taxon>Eukaryota</taxon>
        <taxon>Fungi</taxon>
        <taxon>Fungi incertae sedis</taxon>
        <taxon>Mucoromycota</taxon>
        <taxon>Glomeromycotina</taxon>
        <taxon>Glomeromycetes</taxon>
        <taxon>Diversisporales</taxon>
        <taxon>Gigasporaceae</taxon>
        <taxon>Scutellospora</taxon>
    </lineage>
</organism>
<feature type="non-terminal residue" evidence="1">
    <location>
        <position position="1"/>
    </location>
</feature>
<dbReference type="Proteomes" id="UP000789860">
    <property type="component" value="Unassembled WGS sequence"/>
</dbReference>
<keyword evidence="2" id="KW-1185">Reference proteome</keyword>
<dbReference type="EMBL" id="CAJVPM010023141">
    <property type="protein sequence ID" value="CAG8648385.1"/>
    <property type="molecule type" value="Genomic_DNA"/>
</dbReference>
<name>A0ACA9NJ76_9GLOM</name>
<accession>A0ACA9NJ76</accession>
<evidence type="ECO:0000313" key="1">
    <source>
        <dbReference type="EMBL" id="CAG8648385.1"/>
    </source>
</evidence>
<comment type="caution">
    <text evidence="1">The sequence shown here is derived from an EMBL/GenBank/DDBJ whole genome shotgun (WGS) entry which is preliminary data.</text>
</comment>
<protein>
    <submittedName>
        <fullName evidence="1">11689_t:CDS:1</fullName>
    </submittedName>
</protein>
<sequence length="50" mass="6163">NRTYERAKQKQANFEQNWRNERYKQAGSSKNIVVSNSFEEEEKYSREKEF</sequence>
<reference evidence="1" key="1">
    <citation type="submission" date="2021-06" db="EMBL/GenBank/DDBJ databases">
        <authorList>
            <person name="Kallberg Y."/>
            <person name="Tangrot J."/>
            <person name="Rosling A."/>
        </authorList>
    </citation>
    <scope>NUCLEOTIDE SEQUENCE</scope>
    <source>
        <strain evidence="1">AU212A</strain>
    </source>
</reference>
<gene>
    <name evidence="1" type="ORF">SCALOS_LOCUS8579</name>
</gene>
<proteinExistence type="predicted"/>